<evidence type="ECO:0000313" key="5">
    <source>
        <dbReference type="EMBL" id="EPY21981.1"/>
    </source>
</evidence>
<dbReference type="EMBL" id="ATMH01004488">
    <property type="protein sequence ID" value="EPY29533.1"/>
    <property type="molecule type" value="Genomic_DNA"/>
</dbReference>
<sequence>MVLTSDYRQTQPSAAVVGAGIAGVHVAHELAKIGFQVTVFEENERVGEGETQYALPFVGVGLLEPSLFDTNLRREVLRGLFFPTSNPNVIARDHFLQTIVTPALLRWIWGRRRSSYTREEVMRHTNKLSQLSVAAVRDLAHEYPELQAHIHSTSTSVGELALTTVEGAPTAVAPAKTAHDSPLFLSPVEWTRQLAHICTRRYGVQFRFGERVEESNVYLRYNVERTRSITVSKVDPETQKRVYAEDSFDVVVLAAGANTSKITWQSTPLPIVGLQGCALMLANPSGRLGQTIRSLFSFDAAKWRPSLLSLAPPCQLFGYRLPAEKPSPSSAGGPVEVEERYGFLGLLSLDQIDTREPKPQRLLERMENYIRVKCNVEVPLVEEATRNESVRTAVYRRAFTPDGVPIIDRCGASYNTYVCSGFGDHGPDFAPGAARIVSKLVEEYANRLHADTIDVLATQDAALAQKASVVPPRVEELQGDLRHLFNGVLPPRRPAAGAAGGGGLSEHLPRWAHGLSAYWFSPSCNSPVRPIAALKQELDKTPVPRAAVPNPYSTSRFGDLVKTHVRDTHHVFVFDRLFLSEDEVMKWTEPFFTPFCKFLTQHAMKDDTSFFVKNLIFFYFYYEDPNEDSVQKTERYAAVMRELQFREEALEEHLRREQSAILEQSKAREEAVEARIRHLYTDAK</sequence>
<dbReference type="Pfam" id="PF01266">
    <property type="entry name" value="DAO"/>
    <property type="match status" value="1"/>
</dbReference>
<dbReference type="AlphaFoldDB" id="S9UKU5"/>
<dbReference type="GO" id="GO:0016491">
    <property type="term" value="F:oxidoreductase activity"/>
    <property type="evidence" value="ECO:0007669"/>
    <property type="project" value="UniProtKB-KW"/>
</dbReference>
<dbReference type="EMBL" id="ATMH01008409">
    <property type="protein sequence ID" value="EPY21981.1"/>
    <property type="molecule type" value="Genomic_DNA"/>
</dbReference>
<dbReference type="SUPFAM" id="SSF51971">
    <property type="entry name" value="Nucleotide-binding domain"/>
    <property type="match status" value="1"/>
</dbReference>
<organism evidence="6 7">
    <name type="scientific">Strigomonas culicis</name>
    <dbReference type="NCBI Taxonomy" id="28005"/>
    <lineage>
        <taxon>Eukaryota</taxon>
        <taxon>Discoba</taxon>
        <taxon>Euglenozoa</taxon>
        <taxon>Kinetoplastea</taxon>
        <taxon>Metakinetoplastina</taxon>
        <taxon>Trypanosomatida</taxon>
        <taxon>Trypanosomatidae</taxon>
        <taxon>Strigomonadinae</taxon>
        <taxon>Strigomonas</taxon>
    </lineage>
</organism>
<evidence type="ECO:0000256" key="2">
    <source>
        <dbReference type="ARBA" id="ARBA00039785"/>
    </source>
</evidence>
<feature type="domain" description="FAD dependent oxidoreductase" evidence="4">
    <location>
        <begin position="15"/>
        <end position="439"/>
    </location>
</feature>
<evidence type="ECO:0000313" key="7">
    <source>
        <dbReference type="Proteomes" id="UP000015354"/>
    </source>
</evidence>
<keyword evidence="7" id="KW-1185">Reference proteome</keyword>
<dbReference type="GO" id="GO:0005737">
    <property type="term" value="C:cytoplasm"/>
    <property type="evidence" value="ECO:0007669"/>
    <property type="project" value="TreeGrafter"/>
</dbReference>
<accession>S9UKU5</accession>
<evidence type="ECO:0000256" key="1">
    <source>
        <dbReference type="ARBA" id="ARBA00023002"/>
    </source>
</evidence>
<reference evidence="6" key="2">
    <citation type="submission" date="2013-03" db="EMBL/GenBank/DDBJ databases">
        <authorList>
            <person name="Motta M.C.M."/>
            <person name="Martins A.C.A."/>
            <person name="Preta C.M.C.C."/>
            <person name="Silva R."/>
            <person name="de Souza S.S."/>
            <person name="Klein C.C."/>
            <person name="de Almeida L.G.P."/>
            <person name="Cunha O.L."/>
            <person name="Colabardini A.C."/>
            <person name="Lima B.A."/>
            <person name="Machado C.R."/>
            <person name="Soares C.M.A."/>
            <person name="de Menezes C.B.A."/>
            <person name="Bartolomeu D.C."/>
            <person name="Grisard E.C."/>
            <person name="Fantinatti-Garboggini F."/>
            <person name="Rodrigues-Luiz G.F."/>
            <person name="Wagner G."/>
            <person name="Goldman G.H."/>
            <person name="Fietto J.L.R."/>
            <person name="Ciapina L.P."/>
            <person name="Brocchi M."/>
            <person name="Elias M.C."/>
            <person name="Goldman M.H.S."/>
            <person name="Sagot M.-F."/>
            <person name="Pereira M."/>
            <person name="Stoco P.H."/>
            <person name="Teixeira S.M.R."/>
            <person name="de Mendonca-Neto R.P."/>
            <person name="Maciel T.E.F."/>
            <person name="Mendes T.A.O."/>
            <person name="Urmenyi T.P."/>
            <person name="Teixeira M.M.G."/>
            <person name="de Camargo E.F.P."/>
            <person name="de Sousa W."/>
            <person name="Schenkman S."/>
            <person name="de Vasconcelos A.T.R."/>
        </authorList>
    </citation>
    <scope>NUCLEOTIDE SEQUENCE</scope>
</reference>
<dbReference type="PANTHER" id="PTHR13847">
    <property type="entry name" value="SARCOSINE DEHYDROGENASE-RELATED"/>
    <property type="match status" value="1"/>
</dbReference>
<gene>
    <name evidence="6" type="ORF">STCU_04488</name>
    <name evidence="5" type="ORF">STCU_08409</name>
</gene>
<protein>
    <recommendedName>
        <fullName evidence="2">FAD-dependent oxidoreductase domain-containing protein 1</fullName>
    </recommendedName>
</protein>
<proteinExistence type="predicted"/>
<dbReference type="InterPro" id="IPR006076">
    <property type="entry name" value="FAD-dep_OxRdtase"/>
</dbReference>
<dbReference type="Gene3D" id="3.50.50.60">
    <property type="entry name" value="FAD/NAD(P)-binding domain"/>
    <property type="match status" value="2"/>
</dbReference>
<evidence type="ECO:0000256" key="3">
    <source>
        <dbReference type="ARBA" id="ARBA00046185"/>
    </source>
</evidence>
<reference evidence="6 7" key="1">
    <citation type="journal article" date="2013" name="PLoS ONE">
        <title>Predicting the Proteins of Angomonas deanei, Strigomonas culicis and Their Respective Endosymbionts Reveals New Aspects of the Trypanosomatidae Family.</title>
        <authorList>
            <person name="Motta M.C."/>
            <person name="Martins A.C."/>
            <person name="de Souza S.S."/>
            <person name="Catta-Preta C.M."/>
            <person name="Silva R."/>
            <person name="Klein C.C."/>
            <person name="de Almeida L.G."/>
            <person name="de Lima Cunha O."/>
            <person name="Ciapina L.P."/>
            <person name="Brocchi M."/>
            <person name="Colabardini A.C."/>
            <person name="de Araujo Lima B."/>
            <person name="Machado C.R."/>
            <person name="de Almeida Soares C.M."/>
            <person name="Probst C.M."/>
            <person name="de Menezes C.B."/>
            <person name="Thompson C.E."/>
            <person name="Bartholomeu D.C."/>
            <person name="Gradia D.F."/>
            <person name="Pavoni D.P."/>
            <person name="Grisard E.C."/>
            <person name="Fantinatti-Garboggini F."/>
            <person name="Marchini F.K."/>
            <person name="Rodrigues-Luiz G.F."/>
            <person name="Wagner G."/>
            <person name="Goldman G.H."/>
            <person name="Fietto J.L."/>
            <person name="Elias M.C."/>
            <person name="Goldman M.H."/>
            <person name="Sagot M.F."/>
            <person name="Pereira M."/>
            <person name="Stoco P.H."/>
            <person name="de Mendonca-Neto R.P."/>
            <person name="Teixeira S.M."/>
            <person name="Maciel T.E."/>
            <person name="de Oliveira Mendes T.A."/>
            <person name="Urmenyi T.P."/>
            <person name="de Souza W."/>
            <person name="Schenkman S."/>
            <person name="de Vasconcelos A.T."/>
        </authorList>
    </citation>
    <scope>NUCLEOTIDE SEQUENCE [LARGE SCALE GENOMIC DNA]</scope>
</reference>
<dbReference type="InterPro" id="IPR036188">
    <property type="entry name" value="FAD/NAD-bd_sf"/>
</dbReference>
<keyword evidence="1" id="KW-0560">Oxidoreductase</keyword>
<dbReference type="Proteomes" id="UP000015354">
    <property type="component" value="Unassembled WGS sequence"/>
</dbReference>
<dbReference type="OrthoDB" id="7777654at2759"/>
<dbReference type="PANTHER" id="PTHR13847:SF287">
    <property type="entry name" value="FAD-DEPENDENT OXIDOREDUCTASE DOMAIN-CONTAINING PROTEIN 1"/>
    <property type="match status" value="1"/>
</dbReference>
<evidence type="ECO:0000313" key="6">
    <source>
        <dbReference type="EMBL" id="EPY29533.1"/>
    </source>
</evidence>
<comment type="caution">
    <text evidence="6">The sequence shown here is derived from an EMBL/GenBank/DDBJ whole genome shotgun (WGS) entry which is preliminary data.</text>
</comment>
<name>S9UKU5_9TRYP</name>
<evidence type="ECO:0000259" key="4">
    <source>
        <dbReference type="Pfam" id="PF01266"/>
    </source>
</evidence>
<comment type="function">
    <text evidence="3">Required for the assembly of the mitochondrial membrane respiratory chain NADH dehydrogenase (Complex I). Involved in mid-late stages of complex I assembly.</text>
</comment>
<dbReference type="Gene3D" id="3.30.9.10">
    <property type="entry name" value="D-Amino Acid Oxidase, subunit A, domain 2"/>
    <property type="match status" value="1"/>
</dbReference>